<dbReference type="Proteomes" id="UP001404956">
    <property type="component" value="Unassembled WGS sequence"/>
</dbReference>
<reference evidence="1 2" key="1">
    <citation type="submission" date="2024-02" db="EMBL/GenBank/DDBJ databases">
        <title>Deinococcus aluminii NBRC 112889.</title>
        <authorList>
            <person name="Ichikawa N."/>
            <person name="Katano-Makiyama Y."/>
            <person name="Hidaka K."/>
        </authorList>
    </citation>
    <scope>NUCLEOTIDE SEQUENCE [LARGE SCALE GENOMIC DNA]</scope>
    <source>
        <strain evidence="1 2">NBRC 112889</strain>
    </source>
</reference>
<gene>
    <name evidence="1" type="ORF">Dalu01_00365</name>
</gene>
<proteinExistence type="predicted"/>
<organism evidence="1 2">
    <name type="scientific">Deinococcus aluminii</name>
    <dbReference type="NCBI Taxonomy" id="1656885"/>
    <lineage>
        <taxon>Bacteria</taxon>
        <taxon>Thermotogati</taxon>
        <taxon>Deinococcota</taxon>
        <taxon>Deinococci</taxon>
        <taxon>Deinococcales</taxon>
        <taxon>Deinococcaceae</taxon>
        <taxon>Deinococcus</taxon>
    </lineage>
</organism>
<name>A0ABP9XAU0_9DEIO</name>
<sequence>MIRIESARFNGTNAPISTVYISNVMRDGQAISSQDALGYPMVGGEILNARVEGNSIVCNTACAFAHPGNYSFDVSAANAVTQKVNINIPARKKGLFGCGGVTTGTPVTLNLKFDATS</sequence>
<accession>A0ABP9XAU0</accession>
<evidence type="ECO:0000313" key="1">
    <source>
        <dbReference type="EMBL" id="GAA5531988.1"/>
    </source>
</evidence>
<protein>
    <recommendedName>
        <fullName evidence="3">DUF4402 domain-containing protein</fullName>
    </recommendedName>
</protein>
<evidence type="ECO:0000313" key="2">
    <source>
        <dbReference type="Proteomes" id="UP001404956"/>
    </source>
</evidence>
<evidence type="ECO:0008006" key="3">
    <source>
        <dbReference type="Google" id="ProtNLM"/>
    </source>
</evidence>
<keyword evidence="2" id="KW-1185">Reference proteome</keyword>
<comment type="caution">
    <text evidence="1">The sequence shown here is derived from an EMBL/GenBank/DDBJ whole genome shotgun (WGS) entry which is preliminary data.</text>
</comment>
<dbReference type="EMBL" id="BAABRV010000001">
    <property type="protein sequence ID" value="GAA5531988.1"/>
    <property type="molecule type" value="Genomic_DNA"/>
</dbReference>